<dbReference type="SMART" id="SM00575">
    <property type="entry name" value="ZnF_PMZ"/>
    <property type="match status" value="1"/>
</dbReference>
<keyword evidence="2 4" id="KW-0863">Zinc-finger</keyword>
<sequence>MDASSTPIDGVENWVNSIHSSSTQDVPERDSSHIPRLGMEFQSEVEAYEFYNAYSRRYGFGIRREYGNKSKKDGILTSRRFSCYKEGTRGTDKRDNLTKIPRAETRTGCQARMVISLDRKLEKYKVSDFVDEHNHPLQPLDYVHMIRSHRHVSKAQASQILLADASGLKPRDFHTYVSQQAGGVESIGYTRKDHRNCLRTKTKQSLEYGELGALMMYFKSKSENPSFFYDFQMDVEDQITNIFWTDAQMINDYGYFGDVVSFDTTYKTNKEYRPLGVFVGLNNHRKTVIFGATLLYDETIPSFQWLFETFFKAMSGRKPKTIFTDQDAAMARAICVVMPETFHALCTWHIRENALKHVNHLYQKSLHFCADFEACIDLHETEDQLENAWSALLVDNDVCSDSWLHTIFLVKEKWAWAYVRKTFTAGMRSTQLSESLNADLKSHLKSDLNIVRFFTHFERVVNEKRQNEAEAEYESVHKLPRFKMKKAPMLLQVGDIYTPSIFEEFQEEYEEFQGARIRQVKDNLFVVTDYDGAKHRLVMWSLTEQAIACECRKYETHGILCSHALKVLDFMNIKIIPQHYILKRWTKEARLGSNRDFNGKHIELDVKAHFMKRYNELCPRMVKLTNRASESHEAYTFVSKVCEESTRIIEDMLAKTSLYEESSGGCHVAILMGSRNIETNVNVIDLDGPKGIKKRDCSNKAKKRPKSWVEKLARKRKTNGVQKKKKQSTDLEPFAPRTGLVQQQASYSLLPDMHQPLGLVPMTNSHSDFISVEEHFGVGTEVINPNQDPNRSVYYNFGAANSYF</sequence>
<dbReference type="Pfam" id="PF03101">
    <property type="entry name" value="FAR1"/>
    <property type="match status" value="1"/>
</dbReference>
<evidence type="ECO:0000256" key="1">
    <source>
        <dbReference type="ARBA" id="ARBA00022723"/>
    </source>
</evidence>
<evidence type="ECO:0000256" key="5">
    <source>
        <dbReference type="SAM" id="MobiDB-lite"/>
    </source>
</evidence>
<evidence type="ECO:0000313" key="9">
    <source>
        <dbReference type="Proteomes" id="UP001152523"/>
    </source>
</evidence>
<organism evidence="8 9">
    <name type="scientific">Cuscuta epithymum</name>
    <dbReference type="NCBI Taxonomy" id="186058"/>
    <lineage>
        <taxon>Eukaryota</taxon>
        <taxon>Viridiplantae</taxon>
        <taxon>Streptophyta</taxon>
        <taxon>Embryophyta</taxon>
        <taxon>Tracheophyta</taxon>
        <taxon>Spermatophyta</taxon>
        <taxon>Magnoliopsida</taxon>
        <taxon>eudicotyledons</taxon>
        <taxon>Gunneridae</taxon>
        <taxon>Pentapetalae</taxon>
        <taxon>asterids</taxon>
        <taxon>lamiids</taxon>
        <taxon>Solanales</taxon>
        <taxon>Convolvulaceae</taxon>
        <taxon>Cuscuteae</taxon>
        <taxon>Cuscuta</taxon>
        <taxon>Cuscuta subgen. Cuscuta</taxon>
    </lineage>
</organism>
<dbReference type="PANTHER" id="PTHR47718:SF2">
    <property type="entry name" value="PROTEIN FAR1-RELATED SEQUENCE 5-LIKE"/>
    <property type="match status" value="1"/>
</dbReference>
<dbReference type="EMBL" id="CAMAPF010001001">
    <property type="protein sequence ID" value="CAH9137473.1"/>
    <property type="molecule type" value="Genomic_DNA"/>
</dbReference>
<dbReference type="Pfam" id="PF10551">
    <property type="entry name" value="MULE"/>
    <property type="match status" value="1"/>
</dbReference>
<evidence type="ECO:0000259" key="7">
    <source>
        <dbReference type="PROSITE" id="PS50966"/>
    </source>
</evidence>
<proteinExistence type="predicted"/>
<feature type="domain" description="WRKY" evidence="6">
    <location>
        <begin position="64"/>
        <end position="138"/>
    </location>
</feature>
<dbReference type="PROSITE" id="PS50811">
    <property type="entry name" value="WRKY"/>
    <property type="match status" value="1"/>
</dbReference>
<evidence type="ECO:0000256" key="3">
    <source>
        <dbReference type="ARBA" id="ARBA00022833"/>
    </source>
</evidence>
<evidence type="ECO:0000313" key="8">
    <source>
        <dbReference type="EMBL" id="CAH9137473.1"/>
    </source>
</evidence>
<feature type="region of interest" description="Disordered" evidence="5">
    <location>
        <begin position="1"/>
        <end position="33"/>
    </location>
</feature>
<evidence type="ECO:0000259" key="6">
    <source>
        <dbReference type="PROSITE" id="PS50811"/>
    </source>
</evidence>
<keyword evidence="3" id="KW-0862">Zinc</keyword>
<protein>
    <recommendedName>
        <fullName evidence="10">Protein FAR1-RELATED SEQUENCE</fullName>
    </recommendedName>
</protein>
<dbReference type="GO" id="GO:0008270">
    <property type="term" value="F:zinc ion binding"/>
    <property type="evidence" value="ECO:0007669"/>
    <property type="project" value="UniProtKB-KW"/>
</dbReference>
<accession>A0AAV0FPC0</accession>
<dbReference type="InterPro" id="IPR003657">
    <property type="entry name" value="WRKY_dom"/>
</dbReference>
<evidence type="ECO:0000256" key="4">
    <source>
        <dbReference type="PROSITE-ProRule" id="PRU00325"/>
    </source>
</evidence>
<keyword evidence="1" id="KW-0479">Metal-binding</keyword>
<feature type="region of interest" description="Disordered" evidence="5">
    <location>
        <begin position="715"/>
        <end position="737"/>
    </location>
</feature>
<evidence type="ECO:0000256" key="2">
    <source>
        <dbReference type="ARBA" id="ARBA00022771"/>
    </source>
</evidence>
<reference evidence="8" key="1">
    <citation type="submission" date="2022-07" db="EMBL/GenBank/DDBJ databases">
        <authorList>
            <person name="Macas J."/>
            <person name="Novak P."/>
            <person name="Neumann P."/>
        </authorList>
    </citation>
    <scope>NUCLEOTIDE SEQUENCE</scope>
</reference>
<dbReference type="PROSITE" id="PS50966">
    <property type="entry name" value="ZF_SWIM"/>
    <property type="match status" value="1"/>
</dbReference>
<feature type="compositionally biased region" description="Basic residues" evidence="5">
    <location>
        <begin position="715"/>
        <end position="726"/>
    </location>
</feature>
<feature type="compositionally biased region" description="Polar residues" evidence="5">
    <location>
        <begin position="14"/>
        <end position="25"/>
    </location>
</feature>
<name>A0AAV0FPC0_9ASTE</name>
<evidence type="ECO:0008006" key="10">
    <source>
        <dbReference type="Google" id="ProtNLM"/>
    </source>
</evidence>
<gene>
    <name evidence="8" type="ORF">CEPIT_LOCUS36045</name>
</gene>
<dbReference type="GO" id="GO:0043565">
    <property type="term" value="F:sequence-specific DNA binding"/>
    <property type="evidence" value="ECO:0007669"/>
    <property type="project" value="InterPro"/>
</dbReference>
<dbReference type="Proteomes" id="UP001152523">
    <property type="component" value="Unassembled WGS sequence"/>
</dbReference>
<dbReference type="AlphaFoldDB" id="A0AAV0FPC0"/>
<dbReference type="GO" id="GO:0003700">
    <property type="term" value="F:DNA-binding transcription factor activity"/>
    <property type="evidence" value="ECO:0007669"/>
    <property type="project" value="InterPro"/>
</dbReference>
<dbReference type="InterPro" id="IPR007527">
    <property type="entry name" value="Znf_SWIM"/>
</dbReference>
<dbReference type="PANTHER" id="PTHR47718">
    <property type="entry name" value="OS01G0519700 PROTEIN"/>
    <property type="match status" value="1"/>
</dbReference>
<dbReference type="InterPro" id="IPR006564">
    <property type="entry name" value="Znf_PMZ"/>
</dbReference>
<comment type="caution">
    <text evidence="8">The sequence shown here is derived from an EMBL/GenBank/DDBJ whole genome shotgun (WGS) entry which is preliminary data.</text>
</comment>
<dbReference type="InterPro" id="IPR018289">
    <property type="entry name" value="MULE_transposase_dom"/>
</dbReference>
<keyword evidence="9" id="KW-1185">Reference proteome</keyword>
<feature type="domain" description="SWIM-type" evidence="7">
    <location>
        <begin position="536"/>
        <end position="572"/>
    </location>
</feature>
<dbReference type="InterPro" id="IPR004330">
    <property type="entry name" value="FAR1_DNA_bnd_dom"/>
</dbReference>